<evidence type="ECO:0000313" key="1">
    <source>
        <dbReference type="EMBL" id="MBB6495982.1"/>
    </source>
</evidence>
<name>A0A7J9S9J0_METMI</name>
<dbReference type="Proteomes" id="UP000590564">
    <property type="component" value="Unassembled WGS sequence"/>
</dbReference>
<sequence>MLINDDIHSEVFKKIKNGWKPEKNYRSEEKYRDDLLNFLSTVNVKIGTNIQMNTPLTFKKLGTSEITINNLIRIDVKNIKDESDVKNALGSASKTNYHYNVIVPVGKIDNYLLNNLETGAGRLKNKCKITPPSKP</sequence>
<proteinExistence type="predicted"/>
<dbReference type="EMBL" id="JACHED010000001">
    <property type="protein sequence ID" value="MBB6495982.1"/>
    <property type="molecule type" value="Genomic_DNA"/>
</dbReference>
<evidence type="ECO:0000313" key="2">
    <source>
        <dbReference type="Proteomes" id="UP000590564"/>
    </source>
</evidence>
<accession>A0A7J9S9J0</accession>
<reference evidence="1 2" key="1">
    <citation type="submission" date="2020-08" db="EMBL/GenBank/DDBJ databases">
        <title>Genomic Encyclopedia of Type Strains, Phase IV (KMG-V): Genome sequencing to study the core and pangenomes of soil and plant-associated prokaryotes.</title>
        <authorList>
            <person name="Whitman W."/>
        </authorList>
    </citation>
    <scope>NUCLEOTIDE SEQUENCE [LARGE SCALE GENOMIC DNA]</scope>
    <source>
        <strain evidence="1 2">D1</strain>
    </source>
</reference>
<comment type="caution">
    <text evidence="1">The sequence shown here is derived from an EMBL/GenBank/DDBJ whole genome shotgun (WGS) entry which is preliminary data.</text>
</comment>
<gene>
    <name evidence="1" type="ORF">HNP96_000003</name>
</gene>
<dbReference type="RefSeq" id="WP_184231917.1">
    <property type="nucleotide sequence ID" value="NZ_JACHED010000001.1"/>
</dbReference>
<dbReference type="AlphaFoldDB" id="A0A7J9S9J0"/>
<organism evidence="1 2">
    <name type="scientific">Methanococcus maripaludis</name>
    <name type="common">Methanococcus deltae</name>
    <dbReference type="NCBI Taxonomy" id="39152"/>
    <lineage>
        <taxon>Archaea</taxon>
        <taxon>Methanobacteriati</taxon>
        <taxon>Methanobacteriota</taxon>
        <taxon>Methanomada group</taxon>
        <taxon>Methanococci</taxon>
        <taxon>Methanococcales</taxon>
        <taxon>Methanococcaceae</taxon>
        <taxon>Methanococcus</taxon>
    </lineage>
</organism>
<protein>
    <submittedName>
        <fullName evidence="1">Uncharacterized protein</fullName>
    </submittedName>
</protein>